<comment type="caution">
    <text evidence="1">The sequence shown here is derived from an EMBL/GenBank/DDBJ whole genome shotgun (WGS) entry which is preliminary data.</text>
</comment>
<evidence type="ECO:0008006" key="3">
    <source>
        <dbReference type="Google" id="ProtNLM"/>
    </source>
</evidence>
<organism evidence="1 2">
    <name type="scientific">Alkalimonas cellulosilytica</name>
    <dbReference type="NCBI Taxonomy" id="3058395"/>
    <lineage>
        <taxon>Bacteria</taxon>
        <taxon>Pseudomonadati</taxon>
        <taxon>Pseudomonadota</taxon>
        <taxon>Gammaproteobacteria</taxon>
        <taxon>Alkalimonas</taxon>
    </lineage>
</organism>
<reference evidence="1 2" key="1">
    <citation type="submission" date="2023-07" db="EMBL/GenBank/DDBJ databases">
        <title>Alkalimonas sp., MEB108 novel, alkaliphilic bacterium isolated from Lonar Lake, India.</title>
        <authorList>
            <person name="Joshi A."/>
            <person name="Thite S."/>
        </authorList>
    </citation>
    <scope>NUCLEOTIDE SEQUENCE [LARGE SCALE GENOMIC DNA]</scope>
    <source>
        <strain evidence="1 2">MEB108</strain>
    </source>
</reference>
<keyword evidence="2" id="KW-1185">Reference proteome</keyword>
<accession>A0ABU7J4R9</accession>
<sequence>MLEKDWQPEVIKMYAIEFETDIQGGIIRIPEEYRRLQNKHAKVVILIQENNLDIELQAISNHSAGTVEEWRDAQEDEVWN</sequence>
<protein>
    <recommendedName>
        <fullName evidence="3">SpoVT-AbrB domain-containing protein</fullName>
    </recommendedName>
</protein>
<proteinExistence type="predicted"/>
<evidence type="ECO:0000313" key="1">
    <source>
        <dbReference type="EMBL" id="MEE2001494.1"/>
    </source>
</evidence>
<dbReference type="Proteomes" id="UP001336314">
    <property type="component" value="Unassembled WGS sequence"/>
</dbReference>
<dbReference type="RefSeq" id="WP_330128594.1">
    <property type="nucleotide sequence ID" value="NZ_JAUHLI010000007.1"/>
</dbReference>
<dbReference type="EMBL" id="JAUHLI010000007">
    <property type="protein sequence ID" value="MEE2001494.1"/>
    <property type="molecule type" value="Genomic_DNA"/>
</dbReference>
<name>A0ABU7J4R9_9GAMM</name>
<evidence type="ECO:0000313" key="2">
    <source>
        <dbReference type="Proteomes" id="UP001336314"/>
    </source>
</evidence>
<gene>
    <name evidence="1" type="ORF">QWY20_08510</name>
</gene>